<organism evidence="2 3">
    <name type="scientific">Nakamurella flavida</name>
    <dbReference type="NCBI Taxonomy" id="363630"/>
    <lineage>
        <taxon>Bacteria</taxon>
        <taxon>Bacillati</taxon>
        <taxon>Actinomycetota</taxon>
        <taxon>Actinomycetes</taxon>
        <taxon>Nakamurellales</taxon>
        <taxon>Nakamurellaceae</taxon>
        <taxon>Nakamurella</taxon>
    </lineage>
</organism>
<feature type="domain" description="DUF1990" evidence="1">
    <location>
        <begin position="18"/>
        <end position="174"/>
    </location>
</feature>
<accession>A0A939C477</accession>
<dbReference type="RefSeq" id="WP_205255544.1">
    <property type="nucleotide sequence ID" value="NZ_BAAAPV010000003.1"/>
</dbReference>
<evidence type="ECO:0000259" key="1">
    <source>
        <dbReference type="Pfam" id="PF09348"/>
    </source>
</evidence>
<comment type="caution">
    <text evidence="2">The sequence shown here is derived from an EMBL/GenBank/DDBJ whole genome shotgun (WGS) entry which is preliminary data.</text>
</comment>
<evidence type="ECO:0000313" key="3">
    <source>
        <dbReference type="Proteomes" id="UP000663801"/>
    </source>
</evidence>
<protein>
    <submittedName>
        <fullName evidence="2">DUF1990 domain-containing protein</fullName>
    </submittedName>
</protein>
<dbReference type="AlphaFoldDB" id="A0A939C477"/>
<dbReference type="PANTHER" id="PTHR34202:SF1">
    <property type="entry name" value="UPF0548 PROTEIN"/>
    <property type="match status" value="1"/>
</dbReference>
<proteinExistence type="predicted"/>
<dbReference type="PANTHER" id="PTHR34202">
    <property type="entry name" value="UPF0548 PROTEIN"/>
    <property type="match status" value="1"/>
</dbReference>
<evidence type="ECO:0000313" key="2">
    <source>
        <dbReference type="EMBL" id="MBM9475394.1"/>
    </source>
</evidence>
<keyword evidence="3" id="KW-1185">Reference proteome</keyword>
<reference evidence="2" key="1">
    <citation type="submission" date="2021-01" db="EMBL/GenBank/DDBJ databases">
        <title>KCTC 19127 draft genome.</title>
        <authorList>
            <person name="An D."/>
        </authorList>
    </citation>
    <scope>NUCLEOTIDE SEQUENCE</scope>
    <source>
        <strain evidence="2">KCTC 19127</strain>
    </source>
</reference>
<dbReference type="Pfam" id="PF09348">
    <property type="entry name" value="DUF1990"/>
    <property type="match status" value="1"/>
</dbReference>
<name>A0A939C477_9ACTN</name>
<dbReference type="InterPro" id="IPR014457">
    <property type="entry name" value="UCP010260"/>
</dbReference>
<dbReference type="PIRSF" id="PIRSF010260">
    <property type="entry name" value="UCP010260"/>
    <property type="match status" value="1"/>
</dbReference>
<dbReference type="Proteomes" id="UP000663801">
    <property type="component" value="Unassembled WGS sequence"/>
</dbReference>
<dbReference type="InterPro" id="IPR018960">
    <property type="entry name" value="DUF1990"/>
</dbReference>
<sequence length="176" mass="19417">MTPRIERRLSAASATSLTYPEIGATRDEVFPGGYHHLSVTRTIGRGDAAFALAAERVMSWQVQRRTGLRIEATAATAHEGDDVLLGLGVGPLTRWLPCRVVYTVEEPRRAGWAYGTLPGHPEAGEERFLVVHEPDDTVTFTVEAFSRPAWWPVRLAGPIGRAVQRLVSERYVRALG</sequence>
<gene>
    <name evidence="2" type="ORF">JL107_02945</name>
</gene>
<dbReference type="EMBL" id="JAERWL010000003">
    <property type="protein sequence ID" value="MBM9475394.1"/>
    <property type="molecule type" value="Genomic_DNA"/>
</dbReference>